<feature type="transmembrane region" description="Helical" evidence="9">
    <location>
        <begin position="70"/>
        <end position="92"/>
    </location>
</feature>
<dbReference type="Pfam" id="PF01061">
    <property type="entry name" value="ABC2_membrane"/>
    <property type="match status" value="1"/>
</dbReference>
<dbReference type="GO" id="GO:0140359">
    <property type="term" value="F:ABC-type transporter activity"/>
    <property type="evidence" value="ECO:0007669"/>
    <property type="project" value="InterPro"/>
</dbReference>
<dbReference type="PIRSF" id="PIRSF006648">
    <property type="entry name" value="DrrB"/>
    <property type="match status" value="1"/>
</dbReference>
<keyword evidence="7 9" id="KW-1133">Transmembrane helix</keyword>
<sequence>MLQTLSNKINSWFFETNRAERIWLMAKIEFKLKFYENKLGLAWAIIKPVSQIIMYYVVFQILMNQRVPNYVIYLFAGLMLWMFFTEVTSGTVKILKTKKYLYEYTNMAKLEIYLASIISSVIGFILNFIIFIIGAAISGIYPTYHYFYFIFIFINLFILSFGVSLILSNLFLLFKDIEPIWGIVVGFGFFLSPILYRGDLFSAKLPILDYLNPIAGIINNARNILMFEQPPNWDMLLYDTGYAIILFLIGIYILNKYSDRASEYL</sequence>
<gene>
    <name evidence="11" type="ORF">JR347_04810</name>
</gene>
<dbReference type="GO" id="GO:0015920">
    <property type="term" value="P:lipopolysaccharide transport"/>
    <property type="evidence" value="ECO:0007669"/>
    <property type="project" value="TreeGrafter"/>
</dbReference>
<feature type="transmembrane region" description="Helical" evidence="9">
    <location>
        <begin position="235"/>
        <end position="254"/>
    </location>
</feature>
<evidence type="ECO:0000256" key="1">
    <source>
        <dbReference type="ARBA" id="ARBA00004429"/>
    </source>
</evidence>
<evidence type="ECO:0000256" key="9">
    <source>
        <dbReference type="RuleBase" id="RU361157"/>
    </source>
</evidence>
<dbReference type="Proteomes" id="UP000662783">
    <property type="component" value="Chromosome"/>
</dbReference>
<accession>A0A974WHD0</accession>
<keyword evidence="3 9" id="KW-0813">Transport</keyword>
<evidence type="ECO:0000313" key="12">
    <source>
        <dbReference type="Proteomes" id="UP000662783"/>
    </source>
</evidence>
<keyword evidence="12" id="KW-1185">Reference proteome</keyword>
<dbReference type="PROSITE" id="PS51012">
    <property type="entry name" value="ABC_TM2"/>
    <property type="match status" value="1"/>
</dbReference>
<keyword evidence="8 9" id="KW-0472">Membrane</keyword>
<feature type="domain" description="ABC transmembrane type-2" evidence="10">
    <location>
        <begin position="39"/>
        <end position="257"/>
    </location>
</feature>
<dbReference type="InterPro" id="IPR000412">
    <property type="entry name" value="ABC_2_transport"/>
</dbReference>
<dbReference type="PANTHER" id="PTHR30413">
    <property type="entry name" value="INNER MEMBRANE TRANSPORT PERMEASE"/>
    <property type="match status" value="1"/>
</dbReference>
<evidence type="ECO:0000256" key="2">
    <source>
        <dbReference type="ARBA" id="ARBA00007783"/>
    </source>
</evidence>
<comment type="subcellular location">
    <subcellularLocation>
        <location evidence="1">Cell inner membrane</location>
        <topology evidence="1">Multi-pass membrane protein</topology>
    </subcellularLocation>
    <subcellularLocation>
        <location evidence="9">Cell membrane</location>
        <topology evidence="9">Multi-pass membrane protein</topology>
    </subcellularLocation>
</comment>
<dbReference type="EMBL" id="CP070608">
    <property type="protein sequence ID" value="QSE98401.1"/>
    <property type="molecule type" value="Genomic_DNA"/>
</dbReference>
<dbReference type="PANTHER" id="PTHR30413:SF8">
    <property type="entry name" value="TRANSPORT PERMEASE PROTEIN"/>
    <property type="match status" value="1"/>
</dbReference>
<comment type="similarity">
    <text evidence="2 9">Belongs to the ABC-2 integral membrane protein family.</text>
</comment>
<dbReference type="RefSeq" id="WP_205722915.1">
    <property type="nucleotide sequence ID" value="NZ_CP070608.1"/>
</dbReference>
<dbReference type="KEGG" id="fuv:JR347_04810"/>
<dbReference type="InterPro" id="IPR013525">
    <property type="entry name" value="ABC2_TM"/>
</dbReference>
<name>A0A974WHD0_9BACT</name>
<feature type="transmembrane region" description="Helical" evidence="9">
    <location>
        <begin position="146"/>
        <end position="167"/>
    </location>
</feature>
<evidence type="ECO:0000256" key="7">
    <source>
        <dbReference type="ARBA" id="ARBA00022989"/>
    </source>
</evidence>
<evidence type="ECO:0000256" key="6">
    <source>
        <dbReference type="ARBA" id="ARBA00022692"/>
    </source>
</evidence>
<keyword evidence="6 9" id="KW-0812">Transmembrane</keyword>
<reference evidence="11" key="1">
    <citation type="submission" date="2021-02" db="EMBL/GenBank/DDBJ databases">
        <title>Fulvivirga sp. S481 isolated from sea water.</title>
        <authorList>
            <person name="Bae S.S."/>
            <person name="Baek K."/>
        </authorList>
    </citation>
    <scope>NUCLEOTIDE SEQUENCE</scope>
    <source>
        <strain evidence="11">S481</strain>
    </source>
</reference>
<evidence type="ECO:0000256" key="4">
    <source>
        <dbReference type="ARBA" id="ARBA00022475"/>
    </source>
</evidence>
<evidence type="ECO:0000259" key="10">
    <source>
        <dbReference type="PROSITE" id="PS51012"/>
    </source>
</evidence>
<evidence type="ECO:0000256" key="8">
    <source>
        <dbReference type="ARBA" id="ARBA00023136"/>
    </source>
</evidence>
<protein>
    <recommendedName>
        <fullName evidence="9">Transport permease protein</fullName>
    </recommendedName>
</protein>
<evidence type="ECO:0000256" key="3">
    <source>
        <dbReference type="ARBA" id="ARBA00022448"/>
    </source>
</evidence>
<feature type="transmembrane region" description="Helical" evidence="9">
    <location>
        <begin position="112"/>
        <end position="140"/>
    </location>
</feature>
<dbReference type="GO" id="GO:0043190">
    <property type="term" value="C:ATP-binding cassette (ABC) transporter complex"/>
    <property type="evidence" value="ECO:0007669"/>
    <property type="project" value="InterPro"/>
</dbReference>
<dbReference type="InterPro" id="IPR047817">
    <property type="entry name" value="ABC2_TM_bact-type"/>
</dbReference>
<proteinExistence type="inferred from homology"/>
<evidence type="ECO:0000256" key="5">
    <source>
        <dbReference type="ARBA" id="ARBA00022519"/>
    </source>
</evidence>
<evidence type="ECO:0000313" key="11">
    <source>
        <dbReference type="EMBL" id="QSE98401.1"/>
    </source>
</evidence>
<keyword evidence="5" id="KW-0997">Cell inner membrane</keyword>
<dbReference type="AlphaFoldDB" id="A0A974WHD0"/>
<organism evidence="11 12">
    <name type="scientific">Fulvivirga lutea</name>
    <dbReference type="NCBI Taxonomy" id="2810512"/>
    <lineage>
        <taxon>Bacteria</taxon>
        <taxon>Pseudomonadati</taxon>
        <taxon>Bacteroidota</taxon>
        <taxon>Cytophagia</taxon>
        <taxon>Cytophagales</taxon>
        <taxon>Fulvivirgaceae</taxon>
        <taxon>Fulvivirga</taxon>
    </lineage>
</organism>
<feature type="transmembrane region" description="Helical" evidence="9">
    <location>
        <begin position="39"/>
        <end position="58"/>
    </location>
</feature>
<feature type="transmembrane region" description="Helical" evidence="9">
    <location>
        <begin position="179"/>
        <end position="196"/>
    </location>
</feature>
<keyword evidence="4 9" id="KW-1003">Cell membrane</keyword>